<feature type="transmembrane region" description="Helical" evidence="6">
    <location>
        <begin position="57"/>
        <end position="79"/>
    </location>
</feature>
<dbReference type="InterPro" id="IPR007237">
    <property type="entry name" value="CD20-like"/>
</dbReference>
<proteinExistence type="inferred from homology"/>
<keyword evidence="3 6" id="KW-0812">Transmembrane</keyword>
<evidence type="ECO:0000256" key="2">
    <source>
        <dbReference type="ARBA" id="ARBA00009565"/>
    </source>
</evidence>
<protein>
    <submittedName>
        <fullName evidence="7">Uncharacterized protein</fullName>
    </submittedName>
</protein>
<name>A0A7J7ITE4_BUGNE</name>
<dbReference type="PANTHER" id="PTHR23320">
    <property type="entry name" value="MEMBRANE-SPANNING 4-DOMAINS SUBFAMILY A MS4A -RELATED"/>
    <property type="match status" value="1"/>
</dbReference>
<feature type="transmembrane region" description="Helical" evidence="6">
    <location>
        <begin position="142"/>
        <end position="163"/>
    </location>
</feature>
<evidence type="ECO:0000256" key="3">
    <source>
        <dbReference type="ARBA" id="ARBA00022692"/>
    </source>
</evidence>
<reference evidence="7" key="1">
    <citation type="submission" date="2020-06" db="EMBL/GenBank/DDBJ databases">
        <title>Draft genome of Bugula neritina, a colonial animal packing powerful symbionts and potential medicines.</title>
        <authorList>
            <person name="Rayko M."/>
        </authorList>
    </citation>
    <scope>NUCLEOTIDE SEQUENCE [LARGE SCALE GENOMIC DNA]</scope>
    <source>
        <strain evidence="7">Kwan_BN1</strain>
    </source>
</reference>
<organism evidence="7 8">
    <name type="scientific">Bugula neritina</name>
    <name type="common">Brown bryozoan</name>
    <name type="synonym">Sertularia neritina</name>
    <dbReference type="NCBI Taxonomy" id="10212"/>
    <lineage>
        <taxon>Eukaryota</taxon>
        <taxon>Metazoa</taxon>
        <taxon>Spiralia</taxon>
        <taxon>Lophotrochozoa</taxon>
        <taxon>Bryozoa</taxon>
        <taxon>Gymnolaemata</taxon>
        <taxon>Cheilostomatida</taxon>
        <taxon>Flustrina</taxon>
        <taxon>Buguloidea</taxon>
        <taxon>Bugulidae</taxon>
        <taxon>Bugula</taxon>
    </lineage>
</organism>
<feature type="transmembrane region" description="Helical" evidence="6">
    <location>
        <begin position="227"/>
        <end position="250"/>
    </location>
</feature>
<evidence type="ECO:0000256" key="6">
    <source>
        <dbReference type="SAM" id="Phobius"/>
    </source>
</evidence>
<keyword evidence="8" id="KW-1185">Reference proteome</keyword>
<evidence type="ECO:0000313" key="7">
    <source>
        <dbReference type="EMBL" id="KAF6016674.1"/>
    </source>
</evidence>
<comment type="subcellular location">
    <subcellularLocation>
        <location evidence="1">Membrane</location>
        <topology evidence="1">Multi-pass membrane protein</topology>
    </subcellularLocation>
</comment>
<accession>A0A7J7ITE4</accession>
<dbReference type="Pfam" id="PF04103">
    <property type="entry name" value="CD20"/>
    <property type="match status" value="1"/>
</dbReference>
<comment type="caution">
    <text evidence="7">The sequence shown here is derived from an EMBL/GenBank/DDBJ whole genome shotgun (WGS) entry which is preliminary data.</text>
</comment>
<dbReference type="PANTHER" id="PTHR23320:SF130">
    <property type="entry name" value="TRANSMEMBRANE PROTEIN 212"/>
    <property type="match status" value="1"/>
</dbReference>
<feature type="transmembrane region" description="Helical" evidence="6">
    <location>
        <begin position="111"/>
        <end position="130"/>
    </location>
</feature>
<keyword evidence="4 6" id="KW-1133">Transmembrane helix</keyword>
<sequence length="385" mass="41919">MIGAATGQPVVVNGHPMQPPMQQYVVLNPALAQPANTNPTVRSKVEYSAKNLSTVKWLTIAQLMLACAILIFHCVTTALNDHFSATLAGMSRFTKYDIFNYYTNFVDSDATGIWVGVLAIIAAVIGIQGYKKQRKGLIITHLIFNVLLLLCHCAVIATVSLTIQELNYCRHSGHWYYYPSYNSYNYYSNSYYGTTTTTTTPKPFLFFGEQLTGFRGNYYCTGVIFKAWLAFDCVVLVCAIVSFFVTFALLMYNSTAACRRCCAGGCCRCCTNPTTNDGMMVAYYAQPAGQPMMANTAVVGQPSFFGQHGAVPMYAHPGTPVMMTANNQYASAMQPGAGGVPVAPLTTPTPAAMTQAAPAGAASNQDEKWEDLPPEYAQVFQGQQM</sequence>
<dbReference type="Proteomes" id="UP000593567">
    <property type="component" value="Unassembled WGS sequence"/>
</dbReference>
<comment type="similarity">
    <text evidence="2">Belongs to the MS4A family.</text>
</comment>
<dbReference type="InterPro" id="IPR030417">
    <property type="entry name" value="MS4A"/>
</dbReference>
<dbReference type="AlphaFoldDB" id="A0A7J7ITE4"/>
<evidence type="ECO:0000256" key="1">
    <source>
        <dbReference type="ARBA" id="ARBA00004141"/>
    </source>
</evidence>
<evidence type="ECO:0000313" key="8">
    <source>
        <dbReference type="Proteomes" id="UP000593567"/>
    </source>
</evidence>
<dbReference type="EMBL" id="VXIV02003489">
    <property type="protein sequence ID" value="KAF6016674.1"/>
    <property type="molecule type" value="Genomic_DNA"/>
</dbReference>
<dbReference type="GO" id="GO:0016020">
    <property type="term" value="C:membrane"/>
    <property type="evidence" value="ECO:0007669"/>
    <property type="project" value="UniProtKB-SubCell"/>
</dbReference>
<keyword evidence="5 6" id="KW-0472">Membrane</keyword>
<gene>
    <name evidence="7" type="ORF">EB796_025018</name>
</gene>
<evidence type="ECO:0000256" key="4">
    <source>
        <dbReference type="ARBA" id="ARBA00022989"/>
    </source>
</evidence>
<evidence type="ECO:0000256" key="5">
    <source>
        <dbReference type="ARBA" id="ARBA00023136"/>
    </source>
</evidence>